<dbReference type="AlphaFoldDB" id="A0A412AUE8"/>
<keyword evidence="4 10" id="KW-0808">Transferase</keyword>
<protein>
    <recommendedName>
        <fullName evidence="2">site-specific DNA-methyltransferase (adenine-specific)</fullName>
        <ecNumber evidence="2">2.1.1.72</ecNumber>
    </recommendedName>
</protein>
<feature type="domain" description="DNA methylase adenine-specific" evidence="8">
    <location>
        <begin position="138"/>
        <end position="431"/>
    </location>
</feature>
<sequence>MAMSTMIKSLEDIMRKDAGLNGDAQYIEQITWLLFLKAFDAKEMEWEFRPDYKGVIPQGYRWRDWAADKEGVTGDALIKFIDELFDKLKKLDTSDGDMRKFVVRNVFEDINNYMKSGVYLRQLVNRINEKVDFIDATQKHTFNELYEGMLKDLQSAGRAGEFYTPRPVTNFIVEKVDPKLGEIVLDPACGTGGFLTSTIAHIGSAKTVEEFETLQTSINGWEKKPLPYLLAMTNLILHDIEIPKIKHINSLNRPLSDYSAKDRVDVIVANPPFGGAEDEAVKQNFPSEFQTSETADLFMALIMNLLKDGGRAGVVLPDGFMFGDGVKNTIKEKLLKEYGLHTIIRLPQVFKPYASVNTNLLFFKKGVVSRGVWFYRLDYPEGVKSFSKTKPMQDKHFDPVREWWENKEAIVVDGFDKARFYTPEELEALNYDFDKCCPFPHVEEEILEPKDLIARYEAERTELNASIDRILASITAKLEENK</sequence>
<dbReference type="EC" id="2.1.1.72" evidence="2"/>
<dbReference type="InterPro" id="IPR002052">
    <property type="entry name" value="DNA_methylase_N6_adenine_CS"/>
</dbReference>
<dbReference type="EMBL" id="QRTC01000074">
    <property type="protein sequence ID" value="RGQ35063.1"/>
    <property type="molecule type" value="Genomic_DNA"/>
</dbReference>
<proteinExistence type="inferred from homology"/>
<dbReference type="GO" id="GO:0009007">
    <property type="term" value="F:site-specific DNA-methyltransferase (adenine-specific) activity"/>
    <property type="evidence" value="ECO:0007669"/>
    <property type="project" value="UniProtKB-EC"/>
</dbReference>
<evidence type="ECO:0000313" key="11">
    <source>
        <dbReference type="Proteomes" id="UP000284751"/>
    </source>
</evidence>
<dbReference type="PROSITE" id="PS00092">
    <property type="entry name" value="N6_MTASE"/>
    <property type="match status" value="1"/>
</dbReference>
<organism evidence="10 11">
    <name type="scientific">[Clostridium] leptum</name>
    <dbReference type="NCBI Taxonomy" id="1535"/>
    <lineage>
        <taxon>Bacteria</taxon>
        <taxon>Bacillati</taxon>
        <taxon>Bacillota</taxon>
        <taxon>Clostridia</taxon>
        <taxon>Eubacteriales</taxon>
        <taxon>Oscillospiraceae</taxon>
        <taxon>Oscillospiraceae incertae sedis</taxon>
    </lineage>
</organism>
<dbReference type="Pfam" id="PF02384">
    <property type="entry name" value="N6_Mtase"/>
    <property type="match status" value="1"/>
</dbReference>
<reference evidence="10 11" key="1">
    <citation type="submission" date="2018-08" db="EMBL/GenBank/DDBJ databases">
        <title>A genome reference for cultivated species of the human gut microbiota.</title>
        <authorList>
            <person name="Zou Y."/>
            <person name="Xue W."/>
            <person name="Luo G."/>
        </authorList>
    </citation>
    <scope>NUCLEOTIDE SEQUENCE [LARGE SCALE GENOMIC DNA]</scope>
    <source>
        <strain evidence="10 11">AF28-26</strain>
    </source>
</reference>
<dbReference type="Proteomes" id="UP000284751">
    <property type="component" value="Unassembled WGS sequence"/>
</dbReference>
<comment type="caution">
    <text evidence="10">The sequence shown here is derived from an EMBL/GenBank/DDBJ whole genome shotgun (WGS) entry which is preliminary data.</text>
</comment>
<accession>A0A412AUE8</accession>
<comment type="catalytic activity">
    <reaction evidence="7">
        <text>a 2'-deoxyadenosine in DNA + S-adenosyl-L-methionine = an N(6)-methyl-2'-deoxyadenosine in DNA + S-adenosyl-L-homocysteine + H(+)</text>
        <dbReference type="Rhea" id="RHEA:15197"/>
        <dbReference type="Rhea" id="RHEA-COMP:12418"/>
        <dbReference type="Rhea" id="RHEA-COMP:12419"/>
        <dbReference type="ChEBI" id="CHEBI:15378"/>
        <dbReference type="ChEBI" id="CHEBI:57856"/>
        <dbReference type="ChEBI" id="CHEBI:59789"/>
        <dbReference type="ChEBI" id="CHEBI:90615"/>
        <dbReference type="ChEBI" id="CHEBI:90616"/>
        <dbReference type="EC" id="2.1.1.72"/>
    </reaction>
</comment>
<dbReference type="GO" id="GO:0003677">
    <property type="term" value="F:DNA binding"/>
    <property type="evidence" value="ECO:0007669"/>
    <property type="project" value="InterPro"/>
</dbReference>
<dbReference type="InterPro" id="IPR022749">
    <property type="entry name" value="D12N6_MeTrfase_N"/>
</dbReference>
<feature type="domain" description="N6 adenine-specific DNA methyltransferase N-terminal" evidence="9">
    <location>
        <begin position="6"/>
        <end position="126"/>
    </location>
</feature>
<dbReference type="Gene3D" id="3.40.50.150">
    <property type="entry name" value="Vaccinia Virus protein VP39"/>
    <property type="match status" value="1"/>
</dbReference>
<evidence type="ECO:0000256" key="7">
    <source>
        <dbReference type="ARBA" id="ARBA00047942"/>
    </source>
</evidence>
<dbReference type="InterPro" id="IPR051537">
    <property type="entry name" value="DNA_Adenine_Mtase"/>
</dbReference>
<keyword evidence="3 10" id="KW-0489">Methyltransferase</keyword>
<dbReference type="InterPro" id="IPR029063">
    <property type="entry name" value="SAM-dependent_MTases_sf"/>
</dbReference>
<evidence type="ECO:0000313" key="10">
    <source>
        <dbReference type="EMBL" id="RGQ35063.1"/>
    </source>
</evidence>
<dbReference type="Pfam" id="PF12161">
    <property type="entry name" value="HsdM_N"/>
    <property type="match status" value="1"/>
</dbReference>
<evidence type="ECO:0000256" key="1">
    <source>
        <dbReference type="ARBA" id="ARBA00006594"/>
    </source>
</evidence>
<dbReference type="SUPFAM" id="SSF53335">
    <property type="entry name" value="S-adenosyl-L-methionine-dependent methyltransferases"/>
    <property type="match status" value="1"/>
</dbReference>
<evidence type="ECO:0000259" key="9">
    <source>
        <dbReference type="Pfam" id="PF12161"/>
    </source>
</evidence>
<keyword evidence="5" id="KW-0949">S-adenosyl-L-methionine</keyword>
<gene>
    <name evidence="10" type="ORF">DWY99_13150</name>
</gene>
<dbReference type="GO" id="GO:0009307">
    <property type="term" value="P:DNA restriction-modification system"/>
    <property type="evidence" value="ECO:0007669"/>
    <property type="project" value="UniProtKB-KW"/>
</dbReference>
<dbReference type="Gene3D" id="1.20.1260.30">
    <property type="match status" value="1"/>
</dbReference>
<evidence type="ECO:0000256" key="5">
    <source>
        <dbReference type="ARBA" id="ARBA00022691"/>
    </source>
</evidence>
<evidence type="ECO:0000256" key="2">
    <source>
        <dbReference type="ARBA" id="ARBA00011900"/>
    </source>
</evidence>
<dbReference type="GO" id="GO:0008170">
    <property type="term" value="F:N-methyltransferase activity"/>
    <property type="evidence" value="ECO:0007669"/>
    <property type="project" value="InterPro"/>
</dbReference>
<dbReference type="InterPro" id="IPR003356">
    <property type="entry name" value="DNA_methylase_A-5"/>
</dbReference>
<dbReference type="PANTHER" id="PTHR42933:SF4">
    <property type="entry name" value="TYPE I RESTRICTION ENZYME ECOKI METHYLASE SUBUNIT"/>
    <property type="match status" value="1"/>
</dbReference>
<evidence type="ECO:0000256" key="3">
    <source>
        <dbReference type="ARBA" id="ARBA00022603"/>
    </source>
</evidence>
<dbReference type="InterPro" id="IPR038333">
    <property type="entry name" value="T1MK-like_N_sf"/>
</dbReference>
<evidence type="ECO:0000256" key="4">
    <source>
        <dbReference type="ARBA" id="ARBA00022679"/>
    </source>
</evidence>
<dbReference type="PANTHER" id="PTHR42933">
    <property type="entry name" value="SLR6095 PROTEIN"/>
    <property type="match status" value="1"/>
</dbReference>
<keyword evidence="6" id="KW-0680">Restriction system</keyword>
<comment type="similarity">
    <text evidence="1">Belongs to the N(4)/N(6)-methyltransferase family.</text>
</comment>
<dbReference type="PRINTS" id="PR00507">
    <property type="entry name" value="N12N6MTFRASE"/>
</dbReference>
<evidence type="ECO:0000256" key="6">
    <source>
        <dbReference type="ARBA" id="ARBA00022747"/>
    </source>
</evidence>
<dbReference type="GO" id="GO:0032259">
    <property type="term" value="P:methylation"/>
    <property type="evidence" value="ECO:0007669"/>
    <property type="project" value="UniProtKB-KW"/>
</dbReference>
<name>A0A412AUE8_9FIRM</name>
<evidence type="ECO:0000259" key="8">
    <source>
        <dbReference type="Pfam" id="PF02384"/>
    </source>
</evidence>